<evidence type="ECO:0000256" key="8">
    <source>
        <dbReference type="ARBA" id="ARBA00022963"/>
    </source>
</evidence>
<dbReference type="InterPro" id="IPR014748">
    <property type="entry name" value="Enoyl-CoA_hydra_C"/>
</dbReference>
<evidence type="ECO:0000256" key="10">
    <source>
        <dbReference type="ARBA" id="ARBA00023239"/>
    </source>
</evidence>
<keyword evidence="5" id="KW-0934">Plastid</keyword>
<evidence type="ECO:0000256" key="4">
    <source>
        <dbReference type="ARBA" id="ARBA00022528"/>
    </source>
</evidence>
<name>A0A0E0K330_ORYPU</name>
<feature type="domain" description="Fungal lipase-type" evidence="13">
    <location>
        <begin position="288"/>
        <end position="439"/>
    </location>
</feature>
<dbReference type="FunFam" id="1.10.12.10:FF:000001">
    <property type="entry name" value="Probable enoyl-CoA hydratase, mitochondrial"/>
    <property type="match status" value="1"/>
</dbReference>
<accession>A0A0E0K330</accession>
<evidence type="ECO:0000256" key="12">
    <source>
        <dbReference type="SAM" id="MobiDB-lite"/>
    </source>
</evidence>
<dbReference type="Gramene" id="OPUNC02G24000.1">
    <property type="protein sequence ID" value="OPUNC02G24000.1"/>
    <property type="gene ID" value="OPUNC02G24000"/>
</dbReference>
<dbReference type="InterPro" id="IPR029058">
    <property type="entry name" value="AB_hydrolase_fold"/>
</dbReference>
<keyword evidence="9" id="KW-0443">Lipid metabolism</keyword>
<dbReference type="Gene3D" id="1.10.12.10">
    <property type="entry name" value="Lyase 2-enoyl-coa Hydratase, Chain A, domain 2"/>
    <property type="match status" value="1"/>
</dbReference>
<dbReference type="PANTHER" id="PTHR31403">
    <property type="entry name" value="PHOSPHOLIPASE A1-IBETA2, CHLOROPLASTIC"/>
    <property type="match status" value="1"/>
</dbReference>
<evidence type="ECO:0000256" key="5">
    <source>
        <dbReference type="ARBA" id="ARBA00022640"/>
    </source>
</evidence>
<keyword evidence="7" id="KW-0809">Transit peptide</keyword>
<dbReference type="InterPro" id="IPR002921">
    <property type="entry name" value="Fungal_lipase-type"/>
</dbReference>
<feature type="region of interest" description="Disordered" evidence="12">
    <location>
        <begin position="1"/>
        <end position="109"/>
    </location>
</feature>
<evidence type="ECO:0000256" key="11">
    <source>
        <dbReference type="RuleBase" id="RU003707"/>
    </source>
</evidence>
<evidence type="ECO:0000313" key="14">
    <source>
        <dbReference type="EnsemblPlants" id="OPUNC02G24000.1"/>
    </source>
</evidence>
<feature type="compositionally biased region" description="Low complexity" evidence="12">
    <location>
        <begin position="1"/>
        <end position="14"/>
    </location>
</feature>
<dbReference type="GO" id="GO:0016836">
    <property type="term" value="F:hydro-lyase activity"/>
    <property type="evidence" value="ECO:0007669"/>
    <property type="project" value="UniProtKB-ARBA"/>
</dbReference>
<dbReference type="Gene3D" id="3.90.226.10">
    <property type="entry name" value="2-enoyl-CoA Hydratase, Chain A, domain 1"/>
    <property type="match status" value="1"/>
</dbReference>
<evidence type="ECO:0000256" key="3">
    <source>
        <dbReference type="ARBA" id="ARBA00010701"/>
    </source>
</evidence>
<comment type="subcellular location">
    <subcellularLocation>
        <location evidence="1">Plastid</location>
        <location evidence="1">Chloroplast</location>
    </subcellularLocation>
</comment>
<evidence type="ECO:0000256" key="7">
    <source>
        <dbReference type="ARBA" id="ARBA00022946"/>
    </source>
</evidence>
<evidence type="ECO:0000313" key="15">
    <source>
        <dbReference type="Proteomes" id="UP000026962"/>
    </source>
</evidence>
<reference evidence="14" key="2">
    <citation type="submission" date="2018-05" db="EMBL/GenBank/DDBJ databases">
        <title>OpunRS2 (Oryza punctata Reference Sequence Version 2).</title>
        <authorList>
            <person name="Zhang J."/>
            <person name="Kudrna D."/>
            <person name="Lee S."/>
            <person name="Talag J."/>
            <person name="Welchert J."/>
            <person name="Wing R.A."/>
        </authorList>
    </citation>
    <scope>NUCLEOTIDE SEQUENCE [LARGE SCALE GENOMIC DNA]</scope>
</reference>
<keyword evidence="4" id="KW-0150">Chloroplast</keyword>
<keyword evidence="10" id="KW-0456">Lyase</keyword>
<feature type="compositionally biased region" description="Gly residues" evidence="12">
    <location>
        <begin position="54"/>
        <end position="64"/>
    </location>
</feature>
<comment type="similarity">
    <text evidence="2 11">Belongs to the enoyl-CoA hydratase/isomerase family.</text>
</comment>
<dbReference type="eggNOG" id="KOG1679">
    <property type="taxonomic scope" value="Eukaryota"/>
</dbReference>
<dbReference type="Gene3D" id="3.40.50.1820">
    <property type="entry name" value="alpha/beta hydrolase"/>
    <property type="match status" value="1"/>
</dbReference>
<evidence type="ECO:0000256" key="9">
    <source>
        <dbReference type="ARBA" id="ARBA00023098"/>
    </source>
</evidence>
<proteinExistence type="inferred from homology"/>
<dbReference type="CDD" id="cd00519">
    <property type="entry name" value="Lipase_3"/>
    <property type="match status" value="1"/>
</dbReference>
<dbReference type="Pfam" id="PF01764">
    <property type="entry name" value="Lipase_3"/>
    <property type="match status" value="1"/>
</dbReference>
<dbReference type="eggNOG" id="KOG4569">
    <property type="taxonomic scope" value="Eukaryota"/>
</dbReference>
<evidence type="ECO:0000256" key="2">
    <source>
        <dbReference type="ARBA" id="ARBA00005254"/>
    </source>
</evidence>
<dbReference type="GO" id="GO:0016042">
    <property type="term" value="P:lipid catabolic process"/>
    <property type="evidence" value="ECO:0007669"/>
    <property type="project" value="UniProtKB-KW"/>
</dbReference>
<dbReference type="AlphaFoldDB" id="A0A0E0K330"/>
<evidence type="ECO:0000259" key="13">
    <source>
        <dbReference type="Pfam" id="PF01764"/>
    </source>
</evidence>
<reference evidence="14" key="1">
    <citation type="submission" date="2015-04" db="UniProtKB">
        <authorList>
            <consortium name="EnsemblPlants"/>
        </authorList>
    </citation>
    <scope>IDENTIFICATION</scope>
</reference>
<dbReference type="SUPFAM" id="SSF52096">
    <property type="entry name" value="ClpP/crotonase"/>
    <property type="match status" value="1"/>
</dbReference>
<dbReference type="HOGENOM" id="CLU_018841_3_1_1"/>
<feature type="compositionally biased region" description="Polar residues" evidence="12">
    <location>
        <begin position="39"/>
        <end position="48"/>
    </location>
</feature>
<dbReference type="FunFam" id="3.90.226.10:FF:000061">
    <property type="entry name" value="Methylglutaconyl-CoA hydratase, mitochondrial"/>
    <property type="match status" value="1"/>
</dbReference>
<keyword evidence="15" id="KW-1185">Reference proteome</keyword>
<keyword evidence="8" id="KW-0442">Lipid degradation</keyword>
<comment type="similarity">
    <text evidence="3">Belongs to the AB hydrolase superfamily. Lipase family.</text>
</comment>
<dbReference type="GO" id="GO:0009507">
    <property type="term" value="C:chloroplast"/>
    <property type="evidence" value="ECO:0007669"/>
    <property type="project" value="UniProtKB-SubCell"/>
</dbReference>
<dbReference type="PANTHER" id="PTHR31403:SF31">
    <property type="entry name" value="DAD-1"/>
    <property type="match status" value="1"/>
</dbReference>
<dbReference type="CDD" id="cd06558">
    <property type="entry name" value="crotonase-like"/>
    <property type="match status" value="1"/>
</dbReference>
<dbReference type="SUPFAM" id="SSF53474">
    <property type="entry name" value="alpha/beta-Hydrolases"/>
    <property type="match status" value="1"/>
</dbReference>
<keyword evidence="6" id="KW-0378">Hydrolase</keyword>
<dbReference type="PROSITE" id="PS00166">
    <property type="entry name" value="ENOYL_COA_HYDRATASE"/>
    <property type="match status" value="1"/>
</dbReference>
<protein>
    <recommendedName>
        <fullName evidence="13">Fungal lipase-type domain-containing protein</fullName>
    </recommendedName>
</protein>
<dbReference type="GO" id="GO:0004620">
    <property type="term" value="F:phospholipase activity"/>
    <property type="evidence" value="ECO:0007669"/>
    <property type="project" value="UniProtKB-ARBA"/>
</dbReference>
<evidence type="ECO:0000256" key="1">
    <source>
        <dbReference type="ARBA" id="ARBA00004229"/>
    </source>
</evidence>
<dbReference type="EnsemblPlants" id="OPUNC02G24000.1">
    <property type="protein sequence ID" value="OPUNC02G24000.1"/>
    <property type="gene ID" value="OPUNC02G24000"/>
</dbReference>
<dbReference type="Pfam" id="PF00378">
    <property type="entry name" value="ECH_1"/>
    <property type="match status" value="1"/>
</dbReference>
<dbReference type="InterPro" id="IPR001753">
    <property type="entry name" value="Enoyl-CoA_hydra/iso"/>
</dbReference>
<organism evidence="14">
    <name type="scientific">Oryza punctata</name>
    <name type="common">Red rice</name>
    <dbReference type="NCBI Taxonomy" id="4537"/>
    <lineage>
        <taxon>Eukaryota</taxon>
        <taxon>Viridiplantae</taxon>
        <taxon>Streptophyta</taxon>
        <taxon>Embryophyta</taxon>
        <taxon>Tracheophyta</taxon>
        <taxon>Spermatophyta</taxon>
        <taxon>Magnoliopsida</taxon>
        <taxon>Liliopsida</taxon>
        <taxon>Poales</taxon>
        <taxon>Poaceae</taxon>
        <taxon>BOP clade</taxon>
        <taxon>Oryzoideae</taxon>
        <taxon>Oryzeae</taxon>
        <taxon>Oryzinae</taxon>
        <taxon>Oryza</taxon>
    </lineage>
</organism>
<dbReference type="InterPro" id="IPR029045">
    <property type="entry name" value="ClpP/crotonase-like_dom_sf"/>
</dbReference>
<dbReference type="Proteomes" id="UP000026962">
    <property type="component" value="Chromosome 2"/>
</dbReference>
<sequence length="852" mass="91364">MPIAAAVTSSPAAAQVHGVVPRHASPTPQQRAAPRREQSPLNPSSQAIRSASSGTGGAPAGGGSASAATEASRAHIANLDRVLGKPPQVPRPASHAAASKQEQQKQQDGELEPLNVRHGLLNALNLSFFVPMPGMRARTAADEHMSPRSLMHMQQLLSADSPRASPRSTIAQRWRSLHGEDGWAGLLDPLDSDLRRELLRYGDFVQAAYQAFHSLPTASARHRGLMLPDRSYRPTRSLFATSALSMPPWAKRPNTPEWLTQQSNWIGYVAVCESEREVTRMGRRDIAIVLRGTATCLEWAENLRASLVPLDGESGEGGSGGAQEEPKVARGFRSLYKTAGEKVKSLSEEVMGEVRRLMEKYKGEELSITVVGHSLGGALALLVADEIATTVPDAPPVAVVSFGGPKVGNAAFVDKLQKSGKVNVLRIVNAGDMVTKVPGVAPRLPLTKEQYQHVGAELRIDSKNSPCLRPDAGPACRHDLEAYLHLIDGFTGTGRPFRHDARRSVIRLLQMQRGNVKKEYVNRARELGVDPSAPVDVGRSMAYGNCAVASPSSMRSLRCLLAASARCAPATRTHHGLFMRAIQILAPPEPVSLHKLSAPNCGIVELRLERPEVKNAINWEAMRLLRGVVEKVEADDTVKVVLVTSSVPGVFCAGADLKERKLMSSSGVREYANSLRSTFSSFEALSIPTIAVIEGAALGGGLELALSCDLRICGENATLGLPETGLAIIPGAGGTQRLPRIVGRSRAKEMIYTGRRCNATEAVMMGLANYCVPAGEAHEKALEVAREITQKGPLGIRMAKKAIDQGMQAADMPSALAVEGECYEQLLHTEDRLEGLAAFAERRKPAVTTSSG</sequence>
<dbReference type="InterPro" id="IPR018376">
    <property type="entry name" value="Enoyl-CoA_hyd/isom_CS"/>
</dbReference>
<evidence type="ECO:0000256" key="6">
    <source>
        <dbReference type="ARBA" id="ARBA00022801"/>
    </source>
</evidence>